<evidence type="ECO:0000313" key="2">
    <source>
        <dbReference type="Proteomes" id="UP001501251"/>
    </source>
</evidence>
<name>A0ABP8BGN1_9ACTN</name>
<evidence type="ECO:0000313" key="1">
    <source>
        <dbReference type="EMBL" id="GAA4206415.1"/>
    </source>
</evidence>
<reference evidence="2" key="1">
    <citation type="journal article" date="2019" name="Int. J. Syst. Evol. Microbiol.">
        <title>The Global Catalogue of Microorganisms (GCM) 10K type strain sequencing project: providing services to taxonomists for standard genome sequencing and annotation.</title>
        <authorList>
            <consortium name="The Broad Institute Genomics Platform"/>
            <consortium name="The Broad Institute Genome Sequencing Center for Infectious Disease"/>
            <person name="Wu L."/>
            <person name="Ma J."/>
        </authorList>
    </citation>
    <scope>NUCLEOTIDE SEQUENCE [LARGE SCALE GENOMIC DNA]</scope>
    <source>
        <strain evidence="2">JCM 17388</strain>
    </source>
</reference>
<gene>
    <name evidence="1" type="ORF">GCM10022252_68490</name>
</gene>
<organism evidence="1 2">
    <name type="scientific">Streptosporangium oxazolinicum</name>
    <dbReference type="NCBI Taxonomy" id="909287"/>
    <lineage>
        <taxon>Bacteria</taxon>
        <taxon>Bacillati</taxon>
        <taxon>Actinomycetota</taxon>
        <taxon>Actinomycetes</taxon>
        <taxon>Streptosporangiales</taxon>
        <taxon>Streptosporangiaceae</taxon>
        <taxon>Streptosporangium</taxon>
    </lineage>
</organism>
<dbReference type="EMBL" id="BAABAQ010000016">
    <property type="protein sequence ID" value="GAA4206415.1"/>
    <property type="molecule type" value="Genomic_DNA"/>
</dbReference>
<keyword evidence="2" id="KW-1185">Reference proteome</keyword>
<sequence length="42" mass="4582">MRDRAKNQSVPVTRPISARAELTLSGASTGSSLIWKRSPSIR</sequence>
<comment type="caution">
    <text evidence="1">The sequence shown here is derived from an EMBL/GenBank/DDBJ whole genome shotgun (WGS) entry which is preliminary data.</text>
</comment>
<dbReference type="Proteomes" id="UP001501251">
    <property type="component" value="Unassembled WGS sequence"/>
</dbReference>
<proteinExistence type="predicted"/>
<accession>A0ABP8BGN1</accession>
<protein>
    <submittedName>
        <fullName evidence="1">Uncharacterized protein</fullName>
    </submittedName>
</protein>